<dbReference type="EMBL" id="GBXM01010136">
    <property type="protein sequence ID" value="JAH98441.1"/>
    <property type="molecule type" value="Transcribed_RNA"/>
</dbReference>
<proteinExistence type="predicted"/>
<evidence type="ECO:0000313" key="1">
    <source>
        <dbReference type="EMBL" id="JAH98441.1"/>
    </source>
</evidence>
<organism evidence="1">
    <name type="scientific">Anguilla anguilla</name>
    <name type="common">European freshwater eel</name>
    <name type="synonym">Muraena anguilla</name>
    <dbReference type="NCBI Taxonomy" id="7936"/>
    <lineage>
        <taxon>Eukaryota</taxon>
        <taxon>Metazoa</taxon>
        <taxon>Chordata</taxon>
        <taxon>Craniata</taxon>
        <taxon>Vertebrata</taxon>
        <taxon>Euteleostomi</taxon>
        <taxon>Actinopterygii</taxon>
        <taxon>Neopterygii</taxon>
        <taxon>Teleostei</taxon>
        <taxon>Anguilliformes</taxon>
        <taxon>Anguillidae</taxon>
        <taxon>Anguilla</taxon>
    </lineage>
</organism>
<accession>A0A0E9X7L6</accession>
<protein>
    <submittedName>
        <fullName evidence="1">Uncharacterized protein</fullName>
    </submittedName>
</protein>
<sequence length="80" mass="9411">MEHTKVDIRSMKPTTVVLSDGLIAHRDEKLHAIRSPHSFLEFYSSIIQQRFLSLVQHITKIQQDTVFTKHRARFTDPRPK</sequence>
<dbReference type="AlphaFoldDB" id="A0A0E9X7L6"/>
<reference evidence="1" key="1">
    <citation type="submission" date="2014-11" db="EMBL/GenBank/DDBJ databases">
        <authorList>
            <person name="Amaro Gonzalez C."/>
        </authorList>
    </citation>
    <scope>NUCLEOTIDE SEQUENCE</scope>
</reference>
<reference evidence="1" key="2">
    <citation type="journal article" date="2015" name="Fish Shellfish Immunol.">
        <title>Early steps in the European eel (Anguilla anguilla)-Vibrio vulnificus interaction in the gills: Role of the RtxA13 toxin.</title>
        <authorList>
            <person name="Callol A."/>
            <person name="Pajuelo D."/>
            <person name="Ebbesson L."/>
            <person name="Teles M."/>
            <person name="MacKenzie S."/>
            <person name="Amaro C."/>
        </authorList>
    </citation>
    <scope>NUCLEOTIDE SEQUENCE</scope>
</reference>
<name>A0A0E9X7L6_ANGAN</name>